<protein>
    <recommendedName>
        <fullName evidence="3">Transglycosylase-like protein with SLT domain</fullName>
    </recommendedName>
</protein>
<name>A0A562NT48_9HYPH</name>
<dbReference type="EMBL" id="VLKT01000019">
    <property type="protein sequence ID" value="TWI35335.1"/>
    <property type="molecule type" value="Genomic_DNA"/>
</dbReference>
<comment type="caution">
    <text evidence="1">The sequence shown here is derived from an EMBL/GenBank/DDBJ whole genome shotgun (WGS) entry which is preliminary data.</text>
</comment>
<organism evidence="1 2">
    <name type="scientific">Mesorhizobium tianshanense</name>
    <dbReference type="NCBI Taxonomy" id="39844"/>
    <lineage>
        <taxon>Bacteria</taxon>
        <taxon>Pseudomonadati</taxon>
        <taxon>Pseudomonadota</taxon>
        <taxon>Alphaproteobacteria</taxon>
        <taxon>Hyphomicrobiales</taxon>
        <taxon>Phyllobacteriaceae</taxon>
        <taxon>Mesorhizobium</taxon>
    </lineage>
</organism>
<dbReference type="AlphaFoldDB" id="A0A562NT48"/>
<proteinExistence type="predicted"/>
<sequence length="256" mass="27799">MYGSARLKGLLRVRLLQAIVVSAALAGLVEGCAGPHVIEGAVPMAPRAARTQQSCTAQWLAHRHTTQAAAKAFAKKCLHAQGAVEQQLDRKAVARKLAALIDADKRLTALEPSDVGAFCPGYMMQDRKGRAVFWRTLLVNLTGAESVYNTATAYWEADLGWYSIGLLQLSLADEERYRCGFRSEADITDPNRNLVCGVKVVTMLVAEDGMIGGGAGHEMKGIGAYWQNLRRPSRVRTELMNSTRAIAQCQAAPRNS</sequence>
<evidence type="ECO:0000313" key="2">
    <source>
        <dbReference type="Proteomes" id="UP000317122"/>
    </source>
</evidence>
<dbReference type="Proteomes" id="UP000317122">
    <property type="component" value="Unassembled WGS sequence"/>
</dbReference>
<accession>A0A562NT48</accession>
<reference evidence="1 2" key="1">
    <citation type="journal article" date="2015" name="Stand. Genomic Sci.">
        <title>Genomic Encyclopedia of Bacterial and Archaeal Type Strains, Phase III: the genomes of soil and plant-associated and newly described type strains.</title>
        <authorList>
            <person name="Whitman W.B."/>
            <person name="Woyke T."/>
            <person name="Klenk H.P."/>
            <person name="Zhou Y."/>
            <person name="Lilburn T.G."/>
            <person name="Beck B.J."/>
            <person name="De Vos P."/>
            <person name="Vandamme P."/>
            <person name="Eisen J.A."/>
            <person name="Garrity G."/>
            <person name="Hugenholtz P."/>
            <person name="Kyrpides N.C."/>
        </authorList>
    </citation>
    <scope>NUCLEOTIDE SEQUENCE [LARGE SCALE GENOMIC DNA]</scope>
    <source>
        <strain evidence="1 2">CGMCC 1.2546</strain>
    </source>
</reference>
<gene>
    <name evidence="1" type="ORF">IQ26_03315</name>
</gene>
<keyword evidence="2" id="KW-1185">Reference proteome</keyword>
<evidence type="ECO:0000313" key="1">
    <source>
        <dbReference type="EMBL" id="TWI35335.1"/>
    </source>
</evidence>
<evidence type="ECO:0008006" key="3">
    <source>
        <dbReference type="Google" id="ProtNLM"/>
    </source>
</evidence>